<dbReference type="CDD" id="cd07391">
    <property type="entry name" value="MPP_PF1019"/>
    <property type="match status" value="1"/>
</dbReference>
<dbReference type="SUPFAM" id="SSF56300">
    <property type="entry name" value="Metallo-dependent phosphatases"/>
    <property type="match status" value="1"/>
</dbReference>
<feature type="domain" description="Calcineurin-like phosphoesterase" evidence="1">
    <location>
        <begin position="24"/>
        <end position="166"/>
    </location>
</feature>
<sequence length="249" mass="27756">MRVTNDIELVDGLPIAYVHSLDSLAVADLHLGYEGVMAKRGILVPKANLKSIEKSIKSAVESTSAKNIIVDGDIKNDFSDVDVEEFNELFELIHFLKDLGLSITLIKGNHDNFVERYKDTFNLKVYRQETLIGKYLFLHGEELPAEDKLIQSSTLIMGHEHPAISIYTEAGAKEKLKCFLYGKYKGKPILVLPAMSYFSGGTDINIVPKNELLSPLFKDIDIDSMEAYPVGYGSTMDFGTVEIIKKGTF</sequence>
<dbReference type="RefSeq" id="WP_088819593.1">
    <property type="nucleotide sequence ID" value="NZ_CP019964.1"/>
</dbReference>
<keyword evidence="3" id="KW-1185">Reference proteome</keyword>
<dbReference type="Gene3D" id="3.60.21.10">
    <property type="match status" value="1"/>
</dbReference>
<dbReference type="InterPro" id="IPR024173">
    <property type="entry name" value="Pesterase_MJ0037-like"/>
</dbReference>
<dbReference type="InterPro" id="IPR004376">
    <property type="entry name" value="Pesterase_MJ0037"/>
</dbReference>
<name>A0A218NLS8_9ARCH</name>
<dbReference type="GO" id="GO:0016787">
    <property type="term" value="F:hydrolase activity"/>
    <property type="evidence" value="ECO:0007669"/>
    <property type="project" value="InterPro"/>
</dbReference>
<dbReference type="PIRSF" id="PIRSF000887">
    <property type="entry name" value="Pesterase_MJ0037"/>
    <property type="match status" value="1"/>
</dbReference>
<dbReference type="OrthoDB" id="18264at2157"/>
<organism evidence="2 3">
    <name type="scientific">Candidatus Mancarchaeum acidiphilum</name>
    <dbReference type="NCBI Taxonomy" id="1920749"/>
    <lineage>
        <taxon>Archaea</taxon>
        <taxon>Candidatus Micrarchaeota</taxon>
        <taxon>Candidatus Mancarchaeum</taxon>
    </lineage>
</organism>
<dbReference type="InterPro" id="IPR004843">
    <property type="entry name" value="Calcineurin-like_PHP"/>
</dbReference>
<dbReference type="PANTHER" id="PTHR39323:SF1">
    <property type="entry name" value="BLR1149 PROTEIN"/>
    <property type="match status" value="1"/>
</dbReference>
<dbReference type="EMBL" id="CP019964">
    <property type="protein sequence ID" value="ASI13423.1"/>
    <property type="molecule type" value="Genomic_DNA"/>
</dbReference>
<evidence type="ECO:0000313" key="2">
    <source>
        <dbReference type="EMBL" id="ASI13423.1"/>
    </source>
</evidence>
<dbReference type="NCBIfam" id="TIGR00024">
    <property type="entry name" value="SbcD_rel_arch"/>
    <property type="match status" value="1"/>
</dbReference>
<dbReference type="InterPro" id="IPR029052">
    <property type="entry name" value="Metallo-depent_PP-like"/>
</dbReference>
<reference evidence="2 3" key="1">
    <citation type="journal article" date="2017" name="Nat. Commun.">
        <title>'ARMAN' archaea depend on association with euryarchaeal host in culture and in situ.</title>
        <authorList>
            <person name="Golyshina O."/>
            <person name="Toshchakov S."/>
            <person name="Makarova K."/>
            <person name="Gavrilov S."/>
            <person name="Korzhenkov A."/>
            <person name="La Cono V."/>
            <person name="Arcadi E."/>
            <person name="Nechitaylo T."/>
            <person name="Ferrer M."/>
            <person name="Kublanov I."/>
            <person name="Wolf Y."/>
            <person name="Yakimov M."/>
            <person name="Golyshin P."/>
            <person name="Slesarev A."/>
            <person name="Kozyavkin S."/>
        </authorList>
    </citation>
    <scope>NUCLEOTIDE SEQUENCE [LARGE SCALE GENOMIC DNA]</scope>
    <source>
        <strain evidence="2 3">Mia14</strain>
    </source>
</reference>
<dbReference type="Pfam" id="PF00149">
    <property type="entry name" value="Metallophos"/>
    <property type="match status" value="1"/>
</dbReference>
<protein>
    <submittedName>
        <fullName evidence="2">Metallophosphoesterase superfamily enzyme</fullName>
    </submittedName>
</protein>
<dbReference type="KEGG" id="marh:Mia14_0080"/>
<gene>
    <name evidence="2" type="ORF">Mia14_0080</name>
</gene>
<evidence type="ECO:0000259" key="1">
    <source>
        <dbReference type="Pfam" id="PF00149"/>
    </source>
</evidence>
<dbReference type="AlphaFoldDB" id="A0A218NLS8"/>
<proteinExistence type="predicted"/>
<evidence type="ECO:0000313" key="3">
    <source>
        <dbReference type="Proteomes" id="UP000197679"/>
    </source>
</evidence>
<accession>A0A218NLS8</accession>
<dbReference type="PANTHER" id="PTHR39323">
    <property type="entry name" value="BLR1149 PROTEIN"/>
    <property type="match status" value="1"/>
</dbReference>
<dbReference type="GeneID" id="33313640"/>
<dbReference type="Proteomes" id="UP000197679">
    <property type="component" value="Chromosome"/>
</dbReference>